<sequence length="136" mass="16407">MSNEYFFGHFKMDARRLAKQLHHYLFHESHYKDEVADHHELEGTERTDCIGYRSKGCSFKFLSMTKARDVCLVLHLGGRKHKLHAERMQEQINQMLQRRFITRTPTSGEVYIRLEWVKNLDQIKPFIDQAYYLRMK</sequence>
<protein>
    <submittedName>
        <fullName evidence="1">Uncharacterized protein</fullName>
    </submittedName>
</protein>
<comment type="caution">
    <text evidence="1">The sequence shown here is derived from an EMBL/GenBank/DDBJ whole genome shotgun (WGS) entry which is preliminary data.</text>
</comment>
<evidence type="ECO:0000313" key="2">
    <source>
        <dbReference type="Proteomes" id="UP000618579"/>
    </source>
</evidence>
<evidence type="ECO:0000313" key="1">
    <source>
        <dbReference type="EMBL" id="NOU99488.1"/>
    </source>
</evidence>
<organism evidence="1 2">
    <name type="scientific">Paenibacillus planticolens</name>
    <dbReference type="NCBI Taxonomy" id="2654976"/>
    <lineage>
        <taxon>Bacteria</taxon>
        <taxon>Bacillati</taxon>
        <taxon>Bacillota</taxon>
        <taxon>Bacilli</taxon>
        <taxon>Bacillales</taxon>
        <taxon>Paenibacillaceae</taxon>
        <taxon>Paenibacillus</taxon>
    </lineage>
</organism>
<gene>
    <name evidence="1" type="ORF">GC097_05535</name>
</gene>
<proteinExistence type="predicted"/>
<dbReference type="Proteomes" id="UP000618579">
    <property type="component" value="Unassembled WGS sequence"/>
</dbReference>
<name>A0ABX1ZHB9_9BACL</name>
<dbReference type="EMBL" id="WHNZ01000013">
    <property type="protein sequence ID" value="NOU99488.1"/>
    <property type="molecule type" value="Genomic_DNA"/>
</dbReference>
<accession>A0ABX1ZHB9</accession>
<keyword evidence="2" id="KW-1185">Reference proteome</keyword>
<reference evidence="1 2" key="1">
    <citation type="submission" date="2019-10" db="EMBL/GenBank/DDBJ databases">
        <title>Description of Paenibacillus pedi sp. nov.</title>
        <authorList>
            <person name="Carlier A."/>
            <person name="Qi S."/>
        </authorList>
    </citation>
    <scope>NUCLEOTIDE SEQUENCE [LARGE SCALE GENOMIC DNA]</scope>
    <source>
        <strain evidence="1 2">LMG 31457</strain>
    </source>
</reference>